<name>A0ABR7P930_9FIRM</name>
<evidence type="ECO:0000313" key="2">
    <source>
        <dbReference type="Proteomes" id="UP000661649"/>
    </source>
</evidence>
<gene>
    <name evidence="1" type="ORF">H8712_03910</name>
</gene>
<reference evidence="1 2" key="1">
    <citation type="submission" date="2020-08" db="EMBL/GenBank/DDBJ databases">
        <title>Genome public.</title>
        <authorList>
            <person name="Liu C."/>
            <person name="Sun Q."/>
        </authorList>
    </citation>
    <scope>NUCLEOTIDE SEQUENCE [LARGE SCALE GENOMIC DNA]</scope>
    <source>
        <strain evidence="1 2">3_YM_SP_D4_24.mj</strain>
    </source>
</reference>
<proteinExistence type="predicted"/>
<sequence length="336" mass="39596">MKLFNKYKNKNFMYLTNYINSCISNEELALTPEELEYQLLGTSQSTFEEFIHAVLNQSVFPNHNAGLLYKDDQNKLQPIREVPIPVRASIAEKAWLYYVLQTSNSDLFLNSELKQKLLDALLKDISFKDYPLQQHYIDIREFSTESCLDITPQFITHFQTIVQAVQQHRQLTVTNHSESGKIYSNEIVYPYKIEYSPQFNLFCLSCYPISAKRPVKIILSNLSSVSIGTVIPNYDEFIIDFEKQLSNIKLTHPIQLEILNQREAYDRCTYLFSSYDTYCYEQNNKLTMTIYYYHFQEEEIFRNILFLGHYVKVISPQTVVEKIIQIIRSAYENYPK</sequence>
<dbReference type="Proteomes" id="UP000661649">
    <property type="component" value="Unassembled WGS sequence"/>
</dbReference>
<organism evidence="1 2">
    <name type="scientific">Blautia stercoris</name>
    <dbReference type="NCBI Taxonomy" id="871664"/>
    <lineage>
        <taxon>Bacteria</taxon>
        <taxon>Bacillati</taxon>
        <taxon>Bacillota</taxon>
        <taxon>Clostridia</taxon>
        <taxon>Lachnospirales</taxon>
        <taxon>Lachnospiraceae</taxon>
        <taxon>Blautia</taxon>
    </lineage>
</organism>
<dbReference type="RefSeq" id="WP_117455148.1">
    <property type="nucleotide sequence ID" value="NZ_JACRTP010000001.1"/>
</dbReference>
<accession>A0ABR7P930</accession>
<evidence type="ECO:0000313" key="1">
    <source>
        <dbReference type="EMBL" id="MBC8627767.1"/>
    </source>
</evidence>
<protein>
    <submittedName>
        <fullName evidence="1">WYL domain-containing protein</fullName>
    </submittedName>
</protein>
<keyword evidence="2" id="KW-1185">Reference proteome</keyword>
<dbReference type="EMBL" id="JACRTP010000001">
    <property type="protein sequence ID" value="MBC8627767.1"/>
    <property type="molecule type" value="Genomic_DNA"/>
</dbReference>
<comment type="caution">
    <text evidence="1">The sequence shown here is derived from an EMBL/GenBank/DDBJ whole genome shotgun (WGS) entry which is preliminary data.</text>
</comment>